<dbReference type="PANTHER" id="PTHR43434">
    <property type="entry name" value="PHOSPHOGLYCOLATE PHOSPHATASE"/>
    <property type="match status" value="1"/>
</dbReference>
<dbReference type="GO" id="GO:0005829">
    <property type="term" value="C:cytosol"/>
    <property type="evidence" value="ECO:0007669"/>
    <property type="project" value="TreeGrafter"/>
</dbReference>
<dbReference type="Proteomes" id="UP000177273">
    <property type="component" value="Unassembled WGS sequence"/>
</dbReference>
<accession>A0A9Q5NZT9</accession>
<sequence length="197" mass="22575">MKYDDYIWDLGGTLLDNYESSAQAFEESLKKFNIEVSHLDIYNALKHSTDYAIQKFASNIPNFLKIYKEVEREYLAQPVLFADAKRVLSEIVDNGGRNFMISHRDNHVLEILDATDIHKYFTEVVTSDNGFARKPDPQSVDYLINKYQMSNAVMIGDRLLDIKAGINAGISTIYFSNDEYLLQADQNIKSLSEILDL</sequence>
<dbReference type="GO" id="GO:0008967">
    <property type="term" value="F:phosphoglycolate phosphatase activity"/>
    <property type="evidence" value="ECO:0007669"/>
    <property type="project" value="TreeGrafter"/>
</dbReference>
<dbReference type="GO" id="GO:0006281">
    <property type="term" value="P:DNA repair"/>
    <property type="evidence" value="ECO:0007669"/>
    <property type="project" value="TreeGrafter"/>
</dbReference>
<keyword evidence="2" id="KW-1185">Reference proteome</keyword>
<dbReference type="OrthoDB" id="9807630at2"/>
<dbReference type="InterPro" id="IPR023214">
    <property type="entry name" value="HAD_sf"/>
</dbReference>
<dbReference type="PANTHER" id="PTHR43434:SF25">
    <property type="entry name" value="PHOSPHOGLYCOLATE PHOSPHATASE"/>
    <property type="match status" value="1"/>
</dbReference>
<dbReference type="AlphaFoldDB" id="A0A9Q5NZT9"/>
<evidence type="ECO:0000313" key="1">
    <source>
        <dbReference type="EMBL" id="OFI46187.1"/>
    </source>
</evidence>
<evidence type="ECO:0000313" key="2">
    <source>
        <dbReference type="Proteomes" id="UP000177273"/>
    </source>
</evidence>
<organism evidence="1 2">
    <name type="scientific">Floricoccus penangensis</name>
    <dbReference type="NCBI Taxonomy" id="1859475"/>
    <lineage>
        <taxon>Bacteria</taxon>
        <taxon>Bacillati</taxon>
        <taxon>Bacillota</taxon>
        <taxon>Bacilli</taxon>
        <taxon>Lactobacillales</taxon>
        <taxon>Streptococcaceae</taxon>
        <taxon>Floricoccus</taxon>
    </lineage>
</organism>
<proteinExistence type="predicted"/>
<dbReference type="SUPFAM" id="SSF56784">
    <property type="entry name" value="HAD-like"/>
    <property type="match status" value="1"/>
</dbReference>
<dbReference type="InterPro" id="IPR006439">
    <property type="entry name" value="HAD-SF_hydro_IA"/>
</dbReference>
<dbReference type="Gene3D" id="1.10.150.240">
    <property type="entry name" value="Putative phosphatase, domain 2"/>
    <property type="match status" value="1"/>
</dbReference>
<reference evidence="2" key="1">
    <citation type="submission" date="2016-09" db="EMBL/GenBank/DDBJ databases">
        <title>Draft genome sequence of a novel species of the family Streptococcaceae isolated from flowers.</title>
        <authorList>
            <person name="Chuah L.-O."/>
            <person name="Yap K.-P."/>
            <person name="Thong K.L."/>
            <person name="Liong M.T."/>
            <person name="Ahmad R."/>
            <person name="Rusul G."/>
        </authorList>
    </citation>
    <scope>NUCLEOTIDE SEQUENCE [LARGE SCALE GENOMIC DNA]</scope>
    <source>
        <strain evidence="2">HibF3</strain>
    </source>
</reference>
<protein>
    <submittedName>
        <fullName evidence="1">DNA gyrase subunit B</fullName>
    </submittedName>
</protein>
<dbReference type="Pfam" id="PF13419">
    <property type="entry name" value="HAD_2"/>
    <property type="match status" value="1"/>
</dbReference>
<dbReference type="InterPro" id="IPR023198">
    <property type="entry name" value="PGP-like_dom2"/>
</dbReference>
<dbReference type="SFLD" id="SFLDG01129">
    <property type="entry name" value="C1.5:_HAD__Beta-PGM__Phosphata"/>
    <property type="match status" value="1"/>
</dbReference>
<dbReference type="SFLD" id="SFLDS00003">
    <property type="entry name" value="Haloacid_Dehalogenase"/>
    <property type="match status" value="1"/>
</dbReference>
<gene>
    <name evidence="1" type="ORF">BG262_04015</name>
</gene>
<dbReference type="NCBIfam" id="TIGR01549">
    <property type="entry name" value="HAD-SF-IA-v1"/>
    <property type="match status" value="1"/>
</dbReference>
<comment type="caution">
    <text evidence="1">The sequence shown here is derived from an EMBL/GenBank/DDBJ whole genome shotgun (WGS) entry which is preliminary data.</text>
</comment>
<dbReference type="InterPro" id="IPR041492">
    <property type="entry name" value="HAD_2"/>
</dbReference>
<dbReference type="InterPro" id="IPR050155">
    <property type="entry name" value="HAD-like_hydrolase_sf"/>
</dbReference>
<name>A0A9Q5NZT9_9LACT</name>
<dbReference type="Gene3D" id="3.40.50.1000">
    <property type="entry name" value="HAD superfamily/HAD-like"/>
    <property type="match status" value="1"/>
</dbReference>
<dbReference type="InterPro" id="IPR036412">
    <property type="entry name" value="HAD-like_sf"/>
</dbReference>
<dbReference type="EMBL" id="MKIQ01000028">
    <property type="protein sequence ID" value="OFI46187.1"/>
    <property type="molecule type" value="Genomic_DNA"/>
</dbReference>
<dbReference type="RefSeq" id="WP_070788124.1">
    <property type="nucleotide sequence ID" value="NZ_MKIQ01000028.1"/>
</dbReference>